<sequence length="424" mass="48052">MPLIVERIGSTTLEQMHSGPSELSAVSPTSNLQNAREGFNHRNKAHWANRVFGAGWNRNRVASTTIIRFNHVATRNLHTDAKLPGPTAPKKYHWRKKREEKSDSQSELSLFLARLTDSVTEPVTPRISVYFSLSIHHVFDLSPSMVLPLPLRRRRVLNSSSFSANNRRLPPPRISSFSSASHPLDFSRRSSRSRRRVSCRLESGSGDGDRDAKEEDNSNDDGSEEVERALHLDGTIPGTSNEFVKQVSSRAYDMRRHLQQSFDSSSYDVLDANPWRETSKPVYVLTQRENQLCTMKTRRNISEVEKELGLLFSKGGKWRSEIGSQTKQSRRGTKFQMLVEDVREGVLVFEDENEAVRYCDLLQGGGKGCEGVAEIEASSVFDLCQKMRALAVLFRRGRTPPLPQSLELNLRARKRSLEDQEDLV</sequence>
<feature type="compositionally biased region" description="Basic residues" evidence="1">
    <location>
        <begin position="189"/>
        <end position="198"/>
    </location>
</feature>
<protein>
    <submittedName>
        <fullName evidence="2">Uncharacterized protein</fullName>
    </submittedName>
</protein>
<dbReference type="STRING" id="43335.A0A4U5MWW3"/>
<proteinExistence type="predicted"/>
<evidence type="ECO:0000256" key="1">
    <source>
        <dbReference type="SAM" id="MobiDB-lite"/>
    </source>
</evidence>
<evidence type="ECO:0000313" key="2">
    <source>
        <dbReference type="EMBL" id="TKR74400.1"/>
    </source>
</evidence>
<dbReference type="EMBL" id="RCHU01001170">
    <property type="protein sequence ID" value="TKR74400.1"/>
    <property type="molecule type" value="Genomic_DNA"/>
</dbReference>
<dbReference type="PANTHER" id="PTHR37178:SF1">
    <property type="entry name" value="PLANT_PROTEIN"/>
    <property type="match status" value="1"/>
</dbReference>
<comment type="caution">
    <text evidence="2">The sequence shown here is derived from an EMBL/GenBank/DDBJ whole genome shotgun (WGS) entry which is preliminary data.</text>
</comment>
<organism evidence="2">
    <name type="scientific">Populus alba</name>
    <name type="common">White poplar</name>
    <dbReference type="NCBI Taxonomy" id="43335"/>
    <lineage>
        <taxon>Eukaryota</taxon>
        <taxon>Viridiplantae</taxon>
        <taxon>Streptophyta</taxon>
        <taxon>Embryophyta</taxon>
        <taxon>Tracheophyta</taxon>
        <taxon>Spermatophyta</taxon>
        <taxon>Magnoliopsida</taxon>
        <taxon>eudicotyledons</taxon>
        <taxon>Gunneridae</taxon>
        <taxon>Pentapetalae</taxon>
        <taxon>rosids</taxon>
        <taxon>fabids</taxon>
        <taxon>Malpighiales</taxon>
        <taxon>Salicaceae</taxon>
        <taxon>Saliceae</taxon>
        <taxon>Populus</taxon>
    </lineage>
</organism>
<name>A0A4U5MWW3_POPAL</name>
<feature type="region of interest" description="Disordered" evidence="1">
    <location>
        <begin position="162"/>
        <end position="225"/>
    </location>
</feature>
<dbReference type="PANTHER" id="PTHR37178">
    <property type="entry name" value="PLANT/PROTEIN"/>
    <property type="match status" value="1"/>
</dbReference>
<feature type="compositionally biased region" description="Basic and acidic residues" evidence="1">
    <location>
        <begin position="207"/>
        <end position="216"/>
    </location>
</feature>
<accession>A0A4U5MWW3</accession>
<dbReference type="AlphaFoldDB" id="A0A4U5MWW3"/>
<reference evidence="2" key="1">
    <citation type="submission" date="2018-10" db="EMBL/GenBank/DDBJ databases">
        <title>Population genomic analysis revealed the cold adaptation of white poplar.</title>
        <authorList>
            <person name="Liu Y.-J."/>
        </authorList>
    </citation>
    <scope>NUCLEOTIDE SEQUENCE [LARGE SCALE GENOMIC DNA]</scope>
    <source>
        <strain evidence="2">PAL-ZL1</strain>
    </source>
</reference>
<gene>
    <name evidence="2" type="ORF">D5086_0000294330</name>
</gene>
<feature type="region of interest" description="Disordered" evidence="1">
    <location>
        <begin position="80"/>
        <end position="100"/>
    </location>
</feature>